<feature type="repeat" description="PPR" evidence="3">
    <location>
        <begin position="372"/>
        <end position="406"/>
    </location>
</feature>
<dbReference type="GO" id="GO:0010019">
    <property type="term" value="P:chloroplast-nucleus signaling pathway"/>
    <property type="evidence" value="ECO:0007669"/>
    <property type="project" value="TreeGrafter"/>
</dbReference>
<gene>
    <name evidence="4" type="ORF">Dsin_021505</name>
</gene>
<dbReference type="Pfam" id="PF01535">
    <property type="entry name" value="PPR"/>
    <property type="match status" value="3"/>
</dbReference>
<dbReference type="Gene3D" id="1.25.40.10">
    <property type="entry name" value="Tetratricopeptide repeat domain"/>
    <property type="match status" value="6"/>
</dbReference>
<dbReference type="Pfam" id="PF13041">
    <property type="entry name" value="PPR_2"/>
    <property type="match status" value="3"/>
</dbReference>
<evidence type="ECO:0008006" key="6">
    <source>
        <dbReference type="Google" id="ProtNLM"/>
    </source>
</evidence>
<feature type="repeat" description="PPR" evidence="3">
    <location>
        <begin position="407"/>
        <end position="441"/>
    </location>
</feature>
<dbReference type="Pfam" id="PF12854">
    <property type="entry name" value="PPR_1"/>
    <property type="match status" value="2"/>
</dbReference>
<feature type="repeat" description="PPR" evidence="3">
    <location>
        <begin position="336"/>
        <end position="371"/>
    </location>
</feature>
<dbReference type="NCBIfam" id="TIGR00756">
    <property type="entry name" value="PPR"/>
    <property type="match status" value="8"/>
</dbReference>
<dbReference type="EMBL" id="JANJYJ010000007">
    <property type="protein sequence ID" value="KAK3198090.1"/>
    <property type="molecule type" value="Genomic_DNA"/>
</dbReference>
<protein>
    <recommendedName>
        <fullName evidence="6">Pentatricopeptide repeat-containing protein</fullName>
    </recommendedName>
</protein>
<dbReference type="InterPro" id="IPR011990">
    <property type="entry name" value="TPR-like_helical_dom_sf"/>
</dbReference>
<comment type="similarity">
    <text evidence="1">Belongs to the PPR family. P subfamily.</text>
</comment>
<dbReference type="GO" id="GO:0031930">
    <property type="term" value="P:mitochondria-nucleus signaling pathway"/>
    <property type="evidence" value="ECO:0007669"/>
    <property type="project" value="TreeGrafter"/>
</dbReference>
<dbReference type="AlphaFoldDB" id="A0AAD9ZZS9"/>
<dbReference type="InterPro" id="IPR002885">
    <property type="entry name" value="PPR_rpt"/>
</dbReference>
<feature type="repeat" description="PPR" evidence="3">
    <location>
        <begin position="200"/>
        <end position="234"/>
    </location>
</feature>
<sequence>MATQLRLVRKLLHHSVPPHRHRKNPLSFTSCLSLCTDSSTTHQELEEQVRKLQILLQEACTTAADNLIKTLILSKKSSPNGLFTLFSVSSPSLKPLFTDMLLSVLSSSKMPVEALQLYSSVRNDGGFPSLDSLNVFLECLVTCNRFDNTLELFEDIVDSGFQADKFTYGKAVQAAVKMEKKMRDSEKLFDEMCKRNLLPTLVTYNTLMDGYCKAAELDKAIGLKERMEIDNVEAISLHSIPCLVGFVKAKRIKEAKRVWKEMEANGIMPDSVLLNSLCKHGKIEKAEEILGKEMGNGLVPNDVVFNTIVNGYCRKGDINRAIFTIELMENHGVRPDCITFNSLINKFCEIREMDTAEKWILEEMKYHGTKPNVVSFGSLVDCLCKVGNLVEVEMVLRDMEGKGVSPNSRIYNMLIAGTCSMGRIKDVFRFFDKMVQSKIAPTLATYNVLINGLCKKARIMEAEVLLNQIISTGLSPDVITYNSLISGYSSAGKTQKCLELYENMKKLGIKPSLKTFHPLLSGCSKEGIVIVEKLFSEMLQLDLSPDLVVYNALIHCYTEHGDL</sequence>
<accession>A0AAD9ZZS9</accession>
<evidence type="ECO:0000313" key="4">
    <source>
        <dbReference type="EMBL" id="KAK3198090.1"/>
    </source>
</evidence>
<feature type="repeat" description="PPR" evidence="3">
    <location>
        <begin position="301"/>
        <end position="335"/>
    </location>
</feature>
<organism evidence="4 5">
    <name type="scientific">Dipteronia sinensis</name>
    <dbReference type="NCBI Taxonomy" id="43782"/>
    <lineage>
        <taxon>Eukaryota</taxon>
        <taxon>Viridiplantae</taxon>
        <taxon>Streptophyta</taxon>
        <taxon>Embryophyta</taxon>
        <taxon>Tracheophyta</taxon>
        <taxon>Spermatophyta</taxon>
        <taxon>Magnoliopsida</taxon>
        <taxon>eudicotyledons</taxon>
        <taxon>Gunneridae</taxon>
        <taxon>Pentapetalae</taxon>
        <taxon>rosids</taxon>
        <taxon>malvids</taxon>
        <taxon>Sapindales</taxon>
        <taxon>Sapindaceae</taxon>
        <taxon>Hippocastanoideae</taxon>
        <taxon>Acereae</taxon>
        <taxon>Dipteronia</taxon>
    </lineage>
</organism>
<keyword evidence="2" id="KW-0677">Repeat</keyword>
<evidence type="ECO:0000313" key="5">
    <source>
        <dbReference type="Proteomes" id="UP001281410"/>
    </source>
</evidence>
<dbReference type="PANTHER" id="PTHR47936:SF1">
    <property type="entry name" value="PENTATRICOPEPTIDE REPEAT-CONTAINING PROTEIN GUN1, CHLOROPLASTIC"/>
    <property type="match status" value="1"/>
</dbReference>
<proteinExistence type="inferred from homology"/>
<name>A0AAD9ZZS9_9ROSI</name>
<evidence type="ECO:0000256" key="3">
    <source>
        <dbReference type="PROSITE-ProRule" id="PRU00708"/>
    </source>
</evidence>
<keyword evidence="5" id="KW-1185">Reference proteome</keyword>
<dbReference type="Proteomes" id="UP001281410">
    <property type="component" value="Unassembled WGS sequence"/>
</dbReference>
<feature type="repeat" description="PPR" evidence="3">
    <location>
        <begin position="442"/>
        <end position="476"/>
    </location>
</feature>
<dbReference type="GO" id="GO:0009507">
    <property type="term" value="C:chloroplast"/>
    <property type="evidence" value="ECO:0007669"/>
    <property type="project" value="TreeGrafter"/>
</dbReference>
<dbReference type="PROSITE" id="PS51375">
    <property type="entry name" value="PPR"/>
    <property type="match status" value="8"/>
</dbReference>
<feature type="repeat" description="PPR" evidence="3">
    <location>
        <begin position="477"/>
        <end position="511"/>
    </location>
</feature>
<evidence type="ECO:0000256" key="2">
    <source>
        <dbReference type="ARBA" id="ARBA00022737"/>
    </source>
</evidence>
<evidence type="ECO:0000256" key="1">
    <source>
        <dbReference type="ARBA" id="ARBA00007626"/>
    </source>
</evidence>
<dbReference type="PANTHER" id="PTHR47936">
    <property type="entry name" value="PPR_LONG DOMAIN-CONTAINING PROTEIN"/>
    <property type="match status" value="1"/>
</dbReference>
<feature type="repeat" description="PPR" evidence="3">
    <location>
        <begin position="164"/>
        <end position="199"/>
    </location>
</feature>
<reference evidence="4" key="1">
    <citation type="journal article" date="2023" name="Plant J.">
        <title>Genome sequences and population genomics provide insights into the demographic history, inbreeding, and mutation load of two 'living fossil' tree species of Dipteronia.</title>
        <authorList>
            <person name="Feng Y."/>
            <person name="Comes H.P."/>
            <person name="Chen J."/>
            <person name="Zhu S."/>
            <person name="Lu R."/>
            <person name="Zhang X."/>
            <person name="Li P."/>
            <person name="Qiu J."/>
            <person name="Olsen K.M."/>
            <person name="Qiu Y."/>
        </authorList>
    </citation>
    <scope>NUCLEOTIDE SEQUENCE</scope>
    <source>
        <strain evidence="4">NBL</strain>
    </source>
</reference>
<comment type="caution">
    <text evidence="4">The sequence shown here is derived from an EMBL/GenBank/DDBJ whole genome shotgun (WGS) entry which is preliminary data.</text>
</comment>